<dbReference type="EMBL" id="MIGC01002143">
    <property type="protein sequence ID" value="PHJ21599.1"/>
    <property type="molecule type" value="Genomic_DNA"/>
</dbReference>
<accession>A0A2C6KYC1</accession>
<feature type="compositionally biased region" description="Basic and acidic residues" evidence="1">
    <location>
        <begin position="619"/>
        <end position="628"/>
    </location>
</feature>
<dbReference type="RefSeq" id="XP_067923281.1">
    <property type="nucleotide sequence ID" value="XM_068064736.1"/>
</dbReference>
<feature type="compositionally biased region" description="Basic and acidic residues" evidence="1">
    <location>
        <begin position="638"/>
        <end position="667"/>
    </location>
</feature>
<evidence type="ECO:0000256" key="1">
    <source>
        <dbReference type="SAM" id="MobiDB-lite"/>
    </source>
</evidence>
<feature type="region of interest" description="Disordered" evidence="1">
    <location>
        <begin position="174"/>
        <end position="194"/>
    </location>
</feature>
<dbReference type="InterPro" id="IPR016024">
    <property type="entry name" value="ARM-type_fold"/>
</dbReference>
<dbReference type="Gene3D" id="1.25.10.10">
    <property type="entry name" value="Leucine-rich Repeat Variant"/>
    <property type="match status" value="1"/>
</dbReference>
<comment type="caution">
    <text evidence="2">The sequence shown here is derived from an EMBL/GenBank/DDBJ whole genome shotgun (WGS) entry which is preliminary data.</text>
</comment>
<dbReference type="OrthoDB" id="330151at2759"/>
<gene>
    <name evidence="2" type="ORF">CSUI_004548</name>
</gene>
<feature type="compositionally biased region" description="Polar residues" evidence="1">
    <location>
        <begin position="42"/>
        <end position="62"/>
    </location>
</feature>
<dbReference type="AlphaFoldDB" id="A0A2C6KYC1"/>
<name>A0A2C6KYC1_9APIC</name>
<dbReference type="Proteomes" id="UP000221165">
    <property type="component" value="Unassembled WGS sequence"/>
</dbReference>
<sequence>MGCSQSTGGHACSCLPSNSVARRGSCPTAGACRTPLRRRGTTAGNTCRRSFQQNSQSETTIAPASLMKKAEYPLDLPHGPEPAHLSPELETPRRTIRQSLGLRLSSRKLAFLHFLRSPSGEETVPSSRDGSPEAEHEELQSASGPKAGGDDISVCLHDASAFFKAFNCPARASLNGSQKDKESVAGEGEPADEPTCEEMRAVWLVMKANSANEVEQKIEWFHRLEWLLVKLDPMESNHPTRRALLEARVLELCLDCLRENSEDPSMCVSALAILVHMSLNDETSSQLASTNSIEEIAGLLKKYYARCVEHYRAQKVYDGQSRQSGDSNEDQADRQMSKDAPDDCAGHGAQSGQKQNGGCTESVGTENKGQQTVKENEPSAREDSADSLVMATELITLVWRLIFATSLDGDEYAQKWVKAGAAEPAMESVASSLDIFCSATYVCWVFGALRFLSLDNDDLCEDFVQHRHLFSWTLEKMQLHHEEPLVLENGFAVLANYQRNHPAHASILSKLPEVWTKSLSWLSSDSMLRVPDVIYQGLYTMGLACSYCPSACTDLRDAGGVEFANRVASFYGSQLNQQGAREDSWPACDKYANVLQFAEGLLRLMAPVTPAETGIAPEETIREDNEREAGEDDDSEKEDLGTVRSEADGEESSRSSSRDKAAVRSLHDPTCVPKSPTQEPESPASLPGGHLEAPDTAVSEGRGSFSAPPIEKGAAHQSEALASNSGSILVFPSEGAGSGTPQLPSLPASEGGDASYQEAFGTQEDARIRSGNTDAAVTVEHLLPAPALNIGHTAKSLTDYNESVDCMSNSVPGGSATEADTDGGI</sequence>
<feature type="compositionally biased region" description="Basic and acidic residues" evidence="1">
    <location>
        <begin position="130"/>
        <end position="139"/>
    </location>
</feature>
<proteinExistence type="predicted"/>
<dbReference type="GeneID" id="94427947"/>
<dbReference type="SUPFAM" id="SSF48371">
    <property type="entry name" value="ARM repeat"/>
    <property type="match status" value="1"/>
</dbReference>
<feature type="region of interest" description="Disordered" evidence="1">
    <location>
        <begin position="119"/>
        <end position="147"/>
    </location>
</feature>
<reference evidence="2 3" key="1">
    <citation type="journal article" date="2017" name="Int. J. Parasitol.">
        <title>The genome of the protozoan parasite Cystoisospora suis and a reverse vaccinology approach to identify vaccine candidates.</title>
        <authorList>
            <person name="Palmieri N."/>
            <person name="Shrestha A."/>
            <person name="Ruttkowski B."/>
            <person name="Beck T."/>
            <person name="Vogl C."/>
            <person name="Tomley F."/>
            <person name="Blake D.P."/>
            <person name="Joachim A."/>
        </authorList>
    </citation>
    <scope>NUCLEOTIDE SEQUENCE [LARGE SCALE GENOMIC DNA]</scope>
    <source>
        <strain evidence="2 3">Wien I</strain>
    </source>
</reference>
<feature type="compositionally biased region" description="Basic and acidic residues" evidence="1">
    <location>
        <begin position="374"/>
        <end position="384"/>
    </location>
</feature>
<feature type="region of interest" description="Disordered" evidence="1">
    <location>
        <begin position="37"/>
        <end position="92"/>
    </location>
</feature>
<feature type="region of interest" description="Disordered" evidence="1">
    <location>
        <begin position="318"/>
        <end position="385"/>
    </location>
</feature>
<protein>
    <submittedName>
        <fullName evidence="2">Uncharacterized protein</fullName>
    </submittedName>
</protein>
<organism evidence="2 3">
    <name type="scientific">Cystoisospora suis</name>
    <dbReference type="NCBI Taxonomy" id="483139"/>
    <lineage>
        <taxon>Eukaryota</taxon>
        <taxon>Sar</taxon>
        <taxon>Alveolata</taxon>
        <taxon>Apicomplexa</taxon>
        <taxon>Conoidasida</taxon>
        <taxon>Coccidia</taxon>
        <taxon>Eucoccidiorida</taxon>
        <taxon>Eimeriorina</taxon>
        <taxon>Sarcocystidae</taxon>
        <taxon>Cystoisospora</taxon>
    </lineage>
</organism>
<evidence type="ECO:0000313" key="3">
    <source>
        <dbReference type="Proteomes" id="UP000221165"/>
    </source>
</evidence>
<feature type="region of interest" description="Disordered" evidence="1">
    <location>
        <begin position="611"/>
        <end position="764"/>
    </location>
</feature>
<evidence type="ECO:0000313" key="2">
    <source>
        <dbReference type="EMBL" id="PHJ21599.1"/>
    </source>
</evidence>
<dbReference type="InterPro" id="IPR011989">
    <property type="entry name" value="ARM-like"/>
</dbReference>
<feature type="compositionally biased region" description="Polar residues" evidence="1">
    <location>
        <begin position="350"/>
        <end position="373"/>
    </location>
</feature>
<dbReference type="VEuPathDB" id="ToxoDB:CSUI_004548"/>
<feature type="compositionally biased region" description="Basic and acidic residues" evidence="1">
    <location>
        <begin position="331"/>
        <end position="345"/>
    </location>
</feature>
<keyword evidence="3" id="KW-1185">Reference proteome</keyword>